<reference evidence="4 5" key="1">
    <citation type="submission" date="2024-10" db="EMBL/GenBank/DDBJ databases">
        <title>Updated reference genomes for cyclostephanoid diatoms.</title>
        <authorList>
            <person name="Roberts W.R."/>
            <person name="Alverson A.J."/>
        </authorList>
    </citation>
    <scope>NUCLEOTIDE SEQUENCE [LARGE SCALE GENOMIC DNA]</scope>
    <source>
        <strain evidence="4 5">AJA232-27</strain>
    </source>
</reference>
<evidence type="ECO:0000259" key="2">
    <source>
        <dbReference type="Pfam" id="PF05603"/>
    </source>
</evidence>
<dbReference type="InterPro" id="IPR008493">
    <property type="entry name" value="Hikeshi-like_N"/>
</dbReference>
<dbReference type="AlphaFoldDB" id="A0ABD3MKL4"/>
<accession>A0ABD3MKL4</accession>
<evidence type="ECO:0000256" key="1">
    <source>
        <dbReference type="ARBA" id="ARBA00006623"/>
    </source>
</evidence>
<dbReference type="InterPro" id="IPR048364">
    <property type="entry name" value="Hikeshi-like_C"/>
</dbReference>
<dbReference type="PANTHER" id="PTHR12925">
    <property type="entry name" value="HIKESHI FAMILY MEMBER"/>
    <property type="match status" value="1"/>
</dbReference>
<protein>
    <recommendedName>
        <fullName evidence="6">Hikeshi-like domain-containing protein</fullName>
    </recommendedName>
</protein>
<evidence type="ECO:0000259" key="3">
    <source>
        <dbReference type="Pfam" id="PF21057"/>
    </source>
</evidence>
<dbReference type="Pfam" id="PF21057">
    <property type="entry name" value="Hikeshi-like_C"/>
    <property type="match status" value="1"/>
</dbReference>
<dbReference type="InterPro" id="IPR031318">
    <property type="entry name" value="OPI10"/>
</dbReference>
<organism evidence="4 5">
    <name type="scientific">Discostella pseudostelligera</name>
    <dbReference type="NCBI Taxonomy" id="259834"/>
    <lineage>
        <taxon>Eukaryota</taxon>
        <taxon>Sar</taxon>
        <taxon>Stramenopiles</taxon>
        <taxon>Ochrophyta</taxon>
        <taxon>Bacillariophyta</taxon>
        <taxon>Coscinodiscophyceae</taxon>
        <taxon>Thalassiosirophycidae</taxon>
        <taxon>Stephanodiscales</taxon>
        <taxon>Stephanodiscaceae</taxon>
        <taxon>Discostella</taxon>
    </lineage>
</organism>
<proteinExistence type="inferred from homology"/>
<dbReference type="Pfam" id="PF05603">
    <property type="entry name" value="Hikeshi-like_N"/>
    <property type="match status" value="1"/>
</dbReference>
<sequence>MNQAQQPPSQLLGILIPGGVVRTDFAPSDASGTKFTLALSGISGKDIASVSELVFFLLPGIPLPPDHGALLFWQVVSTPASNAMSSTPFSAGASTATTTDFELVGAITNNKPSGVFRTGWATNETLSTAINAPYSSIITINLGVSIEPISTIDNMGMIQDKTTHVAMKIAMDLFNYMQSFNTGSGGNMIVPNNVFDRWMKRFESKTRVDPNFFMKSSDS</sequence>
<evidence type="ECO:0008006" key="6">
    <source>
        <dbReference type="Google" id="ProtNLM"/>
    </source>
</evidence>
<name>A0ABD3MKL4_9STRA</name>
<feature type="domain" description="Hikeshi-like C-terminal" evidence="3">
    <location>
        <begin position="161"/>
        <end position="213"/>
    </location>
</feature>
<feature type="domain" description="Hikeshi-like N-terminal" evidence="2">
    <location>
        <begin position="17"/>
        <end position="154"/>
    </location>
</feature>
<comment type="caution">
    <text evidence="4">The sequence shown here is derived from an EMBL/GenBank/DDBJ whole genome shotgun (WGS) entry which is preliminary data.</text>
</comment>
<evidence type="ECO:0000313" key="4">
    <source>
        <dbReference type="EMBL" id="KAL3764157.1"/>
    </source>
</evidence>
<evidence type="ECO:0000313" key="5">
    <source>
        <dbReference type="Proteomes" id="UP001530293"/>
    </source>
</evidence>
<dbReference type="Proteomes" id="UP001530293">
    <property type="component" value="Unassembled WGS sequence"/>
</dbReference>
<gene>
    <name evidence="4" type="ORF">ACHAWU_003969</name>
</gene>
<comment type="similarity">
    <text evidence="1">Belongs to the OPI10 family.</text>
</comment>
<dbReference type="EMBL" id="JALLBG020000108">
    <property type="protein sequence ID" value="KAL3764157.1"/>
    <property type="molecule type" value="Genomic_DNA"/>
</dbReference>
<keyword evidence="5" id="KW-1185">Reference proteome</keyword>
<dbReference type="PANTHER" id="PTHR12925:SF0">
    <property type="entry name" value="PROTEIN HIKESHI"/>
    <property type="match status" value="1"/>
</dbReference>